<comment type="caution">
    <text evidence="3">The sequence shown here is derived from an EMBL/GenBank/DDBJ whole genome shotgun (WGS) entry which is preliminary data.</text>
</comment>
<dbReference type="Gene3D" id="3.40.630.30">
    <property type="match status" value="1"/>
</dbReference>
<dbReference type="PROSITE" id="PS51186">
    <property type="entry name" value="GNAT"/>
    <property type="match status" value="1"/>
</dbReference>
<evidence type="ECO:0000313" key="3">
    <source>
        <dbReference type="EMBL" id="MFC0522147.1"/>
    </source>
</evidence>
<gene>
    <name evidence="3" type="ORF">ACFFGV_00900</name>
</gene>
<dbReference type="CDD" id="cd04301">
    <property type="entry name" value="NAT_SF"/>
    <property type="match status" value="1"/>
</dbReference>
<sequence length="175" mass="20277">MVYDIAIRPLSPADFLMMTKWLRTEEVLHYYESDAQELYTYESIIEKYSPRLNGVIDIPSFIVEVDTDPIGFVQSYRVTAEEIEAWGLPKGKTYFTFDQFIGDPDLWGQGIGSQMIKRFVVELLTKHQPDGVIVTPNVTNERAIKCYEKCGFRKVNKIENDLKWMLVYGNSIAFQ</sequence>
<keyword evidence="3" id="KW-0012">Acyltransferase</keyword>
<dbReference type="InterPro" id="IPR000182">
    <property type="entry name" value="GNAT_dom"/>
</dbReference>
<protein>
    <submittedName>
        <fullName evidence="3">GNAT family N-acetyltransferase</fullName>
        <ecNumber evidence="3">2.3.1.-</ecNumber>
    </submittedName>
</protein>
<proteinExistence type="predicted"/>
<dbReference type="Pfam" id="PF13523">
    <property type="entry name" value="Acetyltransf_8"/>
    <property type="match status" value="1"/>
</dbReference>
<keyword evidence="3" id="KW-0808">Transferase</keyword>
<dbReference type="PANTHER" id="PTHR31438:SF1">
    <property type="entry name" value="LYSINE N-ACYLTRANSFERASE C17G9.06C-RELATED"/>
    <property type="match status" value="1"/>
</dbReference>
<evidence type="ECO:0000259" key="2">
    <source>
        <dbReference type="PROSITE" id="PS51186"/>
    </source>
</evidence>
<dbReference type="SUPFAM" id="SSF55729">
    <property type="entry name" value="Acyl-CoA N-acyltransferases (Nat)"/>
    <property type="match status" value="1"/>
</dbReference>
<name>A0ABV6LIC9_9BACI</name>
<dbReference type="InterPro" id="IPR016181">
    <property type="entry name" value="Acyl_CoA_acyltransferase"/>
</dbReference>
<dbReference type="Proteomes" id="UP001589836">
    <property type="component" value="Unassembled WGS sequence"/>
</dbReference>
<keyword evidence="4" id="KW-1185">Reference proteome</keyword>
<dbReference type="GO" id="GO:0016746">
    <property type="term" value="F:acyltransferase activity"/>
    <property type="evidence" value="ECO:0007669"/>
    <property type="project" value="UniProtKB-KW"/>
</dbReference>
<evidence type="ECO:0000256" key="1">
    <source>
        <dbReference type="ARBA" id="ARBA00023251"/>
    </source>
</evidence>
<organism evidence="3 4">
    <name type="scientific">Pontibacillus salicampi</name>
    <dbReference type="NCBI Taxonomy" id="1449801"/>
    <lineage>
        <taxon>Bacteria</taxon>
        <taxon>Bacillati</taxon>
        <taxon>Bacillota</taxon>
        <taxon>Bacilli</taxon>
        <taxon>Bacillales</taxon>
        <taxon>Bacillaceae</taxon>
        <taxon>Pontibacillus</taxon>
    </lineage>
</organism>
<dbReference type="EMBL" id="JBHLTP010000002">
    <property type="protein sequence ID" value="MFC0522147.1"/>
    <property type="molecule type" value="Genomic_DNA"/>
</dbReference>
<accession>A0ABV6LIC9</accession>
<keyword evidence="1" id="KW-0046">Antibiotic resistance</keyword>
<dbReference type="EC" id="2.3.1.-" evidence="3"/>
<evidence type="ECO:0000313" key="4">
    <source>
        <dbReference type="Proteomes" id="UP001589836"/>
    </source>
</evidence>
<dbReference type="RefSeq" id="WP_377344658.1">
    <property type="nucleotide sequence ID" value="NZ_JBHLTP010000002.1"/>
</dbReference>
<feature type="domain" description="N-acetyltransferase" evidence="2">
    <location>
        <begin position="5"/>
        <end position="173"/>
    </location>
</feature>
<reference evidence="3 4" key="1">
    <citation type="submission" date="2024-09" db="EMBL/GenBank/DDBJ databases">
        <authorList>
            <person name="Sun Q."/>
            <person name="Mori K."/>
        </authorList>
    </citation>
    <scope>NUCLEOTIDE SEQUENCE [LARGE SCALE GENOMIC DNA]</scope>
    <source>
        <strain evidence="3 4">NCAIM B.02529</strain>
    </source>
</reference>
<dbReference type="PANTHER" id="PTHR31438">
    <property type="entry name" value="LYSINE N-ACYLTRANSFERASE C17G9.06C-RELATED"/>
    <property type="match status" value="1"/>
</dbReference>